<evidence type="ECO:0000313" key="2">
    <source>
        <dbReference type="Proteomes" id="UP000035740"/>
    </source>
</evidence>
<keyword evidence="2" id="KW-1185">Reference proteome</keyword>
<dbReference type="EMBL" id="KQ126989">
    <property type="protein sequence ID" value="KMS64613.1"/>
    <property type="molecule type" value="Genomic_DNA"/>
</dbReference>
<dbReference type="AlphaFoldDB" id="A0A0J7YNA5"/>
<protein>
    <submittedName>
        <fullName evidence="1">Uncharacterized protein</fullName>
    </submittedName>
</protein>
<name>A0A0J7YNA5_BETVV</name>
<gene>
    <name evidence="1" type="ORF">BVRB_018480</name>
</gene>
<organism evidence="1 2">
    <name type="scientific">Beta vulgaris subsp. vulgaris</name>
    <name type="common">Beet</name>
    <dbReference type="NCBI Taxonomy" id="3555"/>
    <lineage>
        <taxon>Eukaryota</taxon>
        <taxon>Viridiplantae</taxon>
        <taxon>Streptophyta</taxon>
        <taxon>Embryophyta</taxon>
        <taxon>Tracheophyta</taxon>
        <taxon>Spermatophyta</taxon>
        <taxon>Magnoliopsida</taxon>
        <taxon>eudicotyledons</taxon>
        <taxon>Gunneridae</taxon>
        <taxon>Pentapetalae</taxon>
        <taxon>Caryophyllales</taxon>
        <taxon>Chenopodiaceae</taxon>
        <taxon>Betoideae</taxon>
        <taxon>Beta</taxon>
    </lineage>
</organism>
<dbReference type="Proteomes" id="UP000035740">
    <property type="component" value="Unassembled WGS sequence"/>
</dbReference>
<proteinExistence type="predicted"/>
<accession>A0A0J7YNA5</accession>
<feature type="non-terminal residue" evidence="1">
    <location>
        <position position="1"/>
    </location>
</feature>
<reference evidence="1 2" key="1">
    <citation type="journal article" date="2014" name="Nature">
        <title>The genome of the recently domesticated crop plant sugar beet (Beta vulgaris).</title>
        <authorList>
            <person name="Dohm J.C."/>
            <person name="Minoche A.E."/>
            <person name="Holtgrawe D."/>
            <person name="Capella-Gutierrez S."/>
            <person name="Zakrzewski F."/>
            <person name="Tafer H."/>
            <person name="Rupp O."/>
            <person name="Sorensen T.R."/>
            <person name="Stracke R."/>
            <person name="Reinhardt R."/>
            <person name="Goesmann A."/>
            <person name="Kraft T."/>
            <person name="Schulz B."/>
            <person name="Stadler P.F."/>
            <person name="Schmidt T."/>
            <person name="Gabaldon T."/>
            <person name="Lehrach H."/>
            <person name="Weisshaar B."/>
            <person name="Himmelbauer H."/>
        </authorList>
    </citation>
    <scope>NUCLEOTIDE SEQUENCE [LARGE SCALE GENOMIC DNA]</scope>
    <source>
        <tissue evidence="1">Taproot</tissue>
    </source>
</reference>
<evidence type="ECO:0000313" key="1">
    <source>
        <dbReference type="EMBL" id="KMS64613.1"/>
    </source>
</evidence>
<sequence length="36" mass="4063">IHLEVDGMSETLYELMASLDHNNAVKEDVLIALLQH</sequence>
<dbReference type="Gramene" id="KMS64613">
    <property type="protein sequence ID" value="KMS64613"/>
    <property type="gene ID" value="BVRB_018480"/>
</dbReference>